<dbReference type="CDD" id="cd05471">
    <property type="entry name" value="pepsin_like"/>
    <property type="match status" value="1"/>
</dbReference>
<feature type="active site" evidence="5">
    <location>
        <position position="79"/>
    </location>
</feature>
<proteinExistence type="inferred from homology"/>
<feature type="chain" id="PRO_5017041872" description="rhizopuspepsin" evidence="7">
    <location>
        <begin position="19"/>
        <end position="399"/>
    </location>
</feature>
<dbReference type="InterPro" id="IPR001969">
    <property type="entry name" value="Aspartic_peptidase_AS"/>
</dbReference>
<dbReference type="PROSITE" id="PS51767">
    <property type="entry name" value="PEPTIDASE_A1"/>
    <property type="match status" value="1"/>
</dbReference>
<comment type="caution">
    <text evidence="9">The sequence shown here is derived from an EMBL/GenBank/DDBJ whole genome shotgun (WGS) entry which is preliminary data.</text>
</comment>
<dbReference type="EC" id="3.4.23.21" evidence="3"/>
<feature type="signal peptide" evidence="7">
    <location>
        <begin position="1"/>
        <end position="18"/>
    </location>
</feature>
<dbReference type="PANTHER" id="PTHR47966:SF47">
    <property type="entry name" value="ENDOPEPTIDASE, PUTATIVE (AFU_ORTHOLOGUE AFUA_3G01220)-RELATED"/>
    <property type="match status" value="1"/>
</dbReference>
<feature type="active site" evidence="5">
    <location>
        <position position="278"/>
    </location>
</feature>
<keyword evidence="7" id="KW-0732">Signal</keyword>
<evidence type="ECO:0000256" key="6">
    <source>
        <dbReference type="RuleBase" id="RU000454"/>
    </source>
</evidence>
<dbReference type="InterPro" id="IPR001461">
    <property type="entry name" value="Aspartic_peptidase_A1"/>
</dbReference>
<dbReference type="Gene3D" id="2.40.70.10">
    <property type="entry name" value="Acid Proteases"/>
    <property type="match status" value="2"/>
</dbReference>
<dbReference type="SUPFAM" id="SSF50630">
    <property type="entry name" value="Acid proteases"/>
    <property type="match status" value="1"/>
</dbReference>
<dbReference type="AlphaFoldDB" id="A0A367J860"/>
<evidence type="ECO:0000259" key="8">
    <source>
        <dbReference type="PROSITE" id="PS51767"/>
    </source>
</evidence>
<dbReference type="EMBL" id="PJQM01004001">
    <property type="protein sequence ID" value="RCH86142.1"/>
    <property type="molecule type" value="Genomic_DNA"/>
</dbReference>
<evidence type="ECO:0000256" key="7">
    <source>
        <dbReference type="SAM" id="SignalP"/>
    </source>
</evidence>
<name>A0A367J860_RHIST</name>
<keyword evidence="10" id="KW-1185">Reference proteome</keyword>
<keyword evidence="6" id="KW-0645">Protease</keyword>
<accession>A0A367J860</accession>
<protein>
    <recommendedName>
        <fullName evidence="3">rhizopuspepsin</fullName>
        <ecNumber evidence="3">3.4.23.21</ecNumber>
    </recommendedName>
</protein>
<evidence type="ECO:0000256" key="1">
    <source>
        <dbReference type="ARBA" id="ARBA00001130"/>
    </source>
</evidence>
<dbReference type="GO" id="GO:0004190">
    <property type="term" value="F:aspartic-type endopeptidase activity"/>
    <property type="evidence" value="ECO:0007669"/>
    <property type="project" value="UniProtKB-KW"/>
</dbReference>
<feature type="domain" description="Peptidase A1" evidence="8">
    <location>
        <begin position="61"/>
        <end position="391"/>
    </location>
</feature>
<reference evidence="9 10" key="1">
    <citation type="journal article" date="2018" name="G3 (Bethesda)">
        <title>Phylogenetic and Phylogenomic Definition of Rhizopus Species.</title>
        <authorList>
            <person name="Gryganskyi A.P."/>
            <person name="Golan J."/>
            <person name="Dolatabadi S."/>
            <person name="Mondo S."/>
            <person name="Robb S."/>
            <person name="Idnurm A."/>
            <person name="Muszewska A."/>
            <person name="Steczkiewicz K."/>
            <person name="Masonjones S."/>
            <person name="Liao H.L."/>
            <person name="Gajdeczka M.T."/>
            <person name="Anike F."/>
            <person name="Vuek A."/>
            <person name="Anishchenko I.M."/>
            <person name="Voigt K."/>
            <person name="de Hoog G.S."/>
            <person name="Smith M.E."/>
            <person name="Heitman J."/>
            <person name="Vilgalys R."/>
            <person name="Stajich J.E."/>
        </authorList>
    </citation>
    <scope>NUCLEOTIDE SEQUENCE [LARGE SCALE GENOMIC DNA]</scope>
    <source>
        <strain evidence="9 10">LSU 92-RS-03</strain>
    </source>
</reference>
<dbReference type="InterPro" id="IPR021109">
    <property type="entry name" value="Peptidase_aspartic_dom_sf"/>
</dbReference>
<dbReference type="Proteomes" id="UP000253551">
    <property type="component" value="Unassembled WGS sequence"/>
</dbReference>
<dbReference type="InterPro" id="IPR034164">
    <property type="entry name" value="Pepsin-like_dom"/>
</dbReference>
<evidence type="ECO:0000313" key="9">
    <source>
        <dbReference type="EMBL" id="RCH86142.1"/>
    </source>
</evidence>
<dbReference type="PANTHER" id="PTHR47966">
    <property type="entry name" value="BETA-SITE APP-CLEAVING ENZYME, ISOFORM A-RELATED"/>
    <property type="match status" value="1"/>
</dbReference>
<dbReference type="PROSITE" id="PS00141">
    <property type="entry name" value="ASP_PROTEASE"/>
    <property type="match status" value="1"/>
</dbReference>
<evidence type="ECO:0000256" key="4">
    <source>
        <dbReference type="ARBA" id="ARBA00022750"/>
    </source>
</evidence>
<dbReference type="PRINTS" id="PR00792">
    <property type="entry name" value="PEPSIN"/>
</dbReference>
<dbReference type="InterPro" id="IPR033121">
    <property type="entry name" value="PEPTIDASE_A1"/>
</dbReference>
<evidence type="ECO:0000256" key="3">
    <source>
        <dbReference type="ARBA" id="ARBA00013205"/>
    </source>
</evidence>
<dbReference type="Pfam" id="PF00026">
    <property type="entry name" value="Asp"/>
    <property type="match status" value="1"/>
</dbReference>
<evidence type="ECO:0000256" key="5">
    <source>
        <dbReference type="PIRSR" id="PIRSR601461-1"/>
    </source>
</evidence>
<dbReference type="STRING" id="4846.A0A367J860"/>
<dbReference type="OrthoDB" id="771136at2759"/>
<evidence type="ECO:0000256" key="2">
    <source>
        <dbReference type="ARBA" id="ARBA00007447"/>
    </source>
</evidence>
<keyword evidence="6" id="KW-0378">Hydrolase</keyword>
<dbReference type="GO" id="GO:0006508">
    <property type="term" value="P:proteolysis"/>
    <property type="evidence" value="ECO:0007669"/>
    <property type="project" value="UniProtKB-KW"/>
</dbReference>
<comment type="catalytic activity">
    <reaction evidence="1">
        <text>Hydrolysis of proteins with broad specificity similar to that of pepsin A, preferring hydrophobic residues at P1 and P1'. Clots milk and activates trypsinogen. Does not cleave 4-Gln-|-His-5, but does cleave 10-His-|-Leu-11 and 12-Val-|-Glu-13 in B chain of insulin.</text>
        <dbReference type="EC" id="3.4.23.21"/>
    </reaction>
</comment>
<keyword evidence="4 6" id="KW-0064">Aspartyl protease</keyword>
<organism evidence="9 10">
    <name type="scientific">Rhizopus stolonifer</name>
    <name type="common">Rhizopus nigricans</name>
    <dbReference type="NCBI Taxonomy" id="4846"/>
    <lineage>
        <taxon>Eukaryota</taxon>
        <taxon>Fungi</taxon>
        <taxon>Fungi incertae sedis</taxon>
        <taxon>Mucoromycota</taxon>
        <taxon>Mucoromycotina</taxon>
        <taxon>Mucoromycetes</taxon>
        <taxon>Mucorales</taxon>
        <taxon>Mucorineae</taxon>
        <taxon>Rhizopodaceae</taxon>
        <taxon>Rhizopus</taxon>
    </lineage>
</organism>
<comment type="similarity">
    <text evidence="2 6">Belongs to the peptidase A1 family.</text>
</comment>
<sequence>MQIIASVVLLGLLSVTDIVCLPTQAPRAIDLPLHFVKRKTNQKRSDSLELPVMNHIDISELGINVKIGTPAKDFTLLFDTGSSDTWVPSVNCLAIDGCPDFLTRYNPKESATSQAFNEIFNITYNIGSAIGLYFTDSLSLADGYTIPNQKLAMVGSSIGALSLQTDNNHVILDGIFGAGLPQGTVKYLQGGEEYNPIPVSLYNYGLIPNPIFSIAIGHQETGRVLFGDVITDQTTGEFVYTPLVGTDRWTINSLGFEFKSSNISRNFRFNSKTPLAVDTGSNFFYLPTPLAFDLAKTIAPGRFRALPHIFEVDCEYQNDMDILNAYFPGPTGKNNVYISIPISSLVAKRESDGKCFFLFTPSNDKFILGNMFLRNFVVVFDFGSLPQIGFAPLSLVEST</sequence>
<gene>
    <name evidence="9" type="ORF">CU098_006593</name>
</gene>
<evidence type="ECO:0000313" key="10">
    <source>
        <dbReference type="Proteomes" id="UP000253551"/>
    </source>
</evidence>
<dbReference type="GO" id="GO:0000324">
    <property type="term" value="C:fungal-type vacuole"/>
    <property type="evidence" value="ECO:0007669"/>
    <property type="project" value="TreeGrafter"/>
</dbReference>